<evidence type="ECO:0000313" key="4">
    <source>
        <dbReference type="Proteomes" id="UP000539175"/>
    </source>
</evidence>
<dbReference type="RefSeq" id="WP_184807116.1">
    <property type="nucleotide sequence ID" value="NZ_JACIIZ010000018.1"/>
</dbReference>
<gene>
    <name evidence="3" type="ORF">FHS74_005177</name>
</gene>
<comment type="caution">
    <text evidence="3">The sequence shown here is derived from an EMBL/GenBank/DDBJ whole genome shotgun (WGS) entry which is preliminary data.</text>
</comment>
<keyword evidence="2" id="KW-0472">Membrane</keyword>
<name>A0A7X0B2Q1_9PROT</name>
<feature type="transmembrane region" description="Helical" evidence="2">
    <location>
        <begin position="210"/>
        <end position="230"/>
    </location>
</feature>
<dbReference type="AlphaFoldDB" id="A0A7X0B2Q1"/>
<proteinExistence type="predicted"/>
<accession>A0A7X0B2Q1</accession>
<feature type="transmembrane region" description="Helical" evidence="2">
    <location>
        <begin position="251"/>
        <end position="274"/>
    </location>
</feature>
<feature type="region of interest" description="Disordered" evidence="1">
    <location>
        <begin position="480"/>
        <end position="500"/>
    </location>
</feature>
<dbReference type="Pfam" id="PF03929">
    <property type="entry name" value="PepSY_TM"/>
    <property type="match status" value="1"/>
</dbReference>
<keyword evidence="2" id="KW-1133">Transmembrane helix</keyword>
<evidence type="ECO:0000256" key="2">
    <source>
        <dbReference type="SAM" id="Phobius"/>
    </source>
</evidence>
<reference evidence="3 4" key="1">
    <citation type="submission" date="2020-08" db="EMBL/GenBank/DDBJ databases">
        <title>Genomic Encyclopedia of Type Strains, Phase IV (KMG-IV): sequencing the most valuable type-strain genomes for metagenomic binning, comparative biology and taxonomic classification.</title>
        <authorList>
            <person name="Goeker M."/>
        </authorList>
    </citation>
    <scope>NUCLEOTIDE SEQUENCE [LARGE SCALE GENOMIC DNA]</scope>
    <source>
        <strain evidence="3 4">DSM 22198</strain>
    </source>
</reference>
<evidence type="ECO:0008006" key="5">
    <source>
        <dbReference type="Google" id="ProtNLM"/>
    </source>
</evidence>
<keyword evidence="4" id="KW-1185">Reference proteome</keyword>
<dbReference type="EMBL" id="JACIIZ010000018">
    <property type="protein sequence ID" value="MBB6254587.1"/>
    <property type="molecule type" value="Genomic_DNA"/>
</dbReference>
<protein>
    <recommendedName>
        <fullName evidence="5">PepSY domain-containing protein</fullName>
    </recommendedName>
</protein>
<organism evidence="3 4">
    <name type="scientific">Nitrospirillum iridis</name>
    <dbReference type="NCBI Taxonomy" id="765888"/>
    <lineage>
        <taxon>Bacteria</taxon>
        <taxon>Pseudomonadati</taxon>
        <taxon>Pseudomonadota</taxon>
        <taxon>Alphaproteobacteria</taxon>
        <taxon>Rhodospirillales</taxon>
        <taxon>Azospirillaceae</taxon>
        <taxon>Nitrospirillum</taxon>
    </lineage>
</organism>
<keyword evidence="2" id="KW-0812">Transmembrane</keyword>
<evidence type="ECO:0000313" key="3">
    <source>
        <dbReference type="EMBL" id="MBB6254587.1"/>
    </source>
</evidence>
<evidence type="ECO:0000256" key="1">
    <source>
        <dbReference type="SAM" id="MobiDB-lite"/>
    </source>
</evidence>
<sequence>MLRWLSWFHRWAGVVLCLLFTVWFASGAVLMFVPFPALPDAARREAAEPIALDAMAVTPAAALAQAPDATDLRLVSADGHPRYLLQVPGRPDVAVAGDAAPPPNPLPPGPLTPSQAAAIAGRFAGDAVDHVEGPLAYDQWVVHHRFNRYRPFYRVVLADTAHTWLYVSATTGEVLQRATRAERAWNWCGAVLHWVYFTPIRQDWSLWNQVVWWISLWALLTTIAGIWLGIYRTMKARASRRRALTPFRGWLGWHHLLGLGAGLFVFTWILSGWLSMDHGRLFSTGEAGDDRRAAFQGLTLEAAVAALTLDDLRALGSATELRFGAVAGHPVITAYGGGAPPRTMIPGGGPSLFLPDEVLAAGLRNAWPGTAVSAAGSVDATDLYALAEGMTTDTRRFAIKGAKPVDVYVDGHAGRILVVMDDSRSTYAWVYFALHTFNFPGLTGRPMLRWTLELQPLTLGLVFSLTGVVVSTRRLRRQFPARSADSPKKKARLRGSGGPS</sequence>
<dbReference type="InterPro" id="IPR005625">
    <property type="entry name" value="PepSY-ass_TM"/>
</dbReference>
<dbReference type="Proteomes" id="UP000539175">
    <property type="component" value="Unassembled WGS sequence"/>
</dbReference>
<dbReference type="PANTHER" id="PTHR34219">
    <property type="entry name" value="IRON-REGULATED INNER MEMBRANE PROTEIN-RELATED"/>
    <property type="match status" value="1"/>
</dbReference>
<dbReference type="PANTHER" id="PTHR34219:SF6">
    <property type="entry name" value="BLR3280 PROTEIN"/>
    <property type="match status" value="1"/>
</dbReference>